<protein>
    <submittedName>
        <fullName evidence="1">Brefeldin A-inhibited guanine nucleotide-exchange protein 1-like</fullName>
    </submittedName>
</protein>
<accession>A0A392NGB9</accession>
<dbReference type="PANTHER" id="PTHR10663:SF108">
    <property type="entry name" value="BREFELDIN A-INHIBITED GUANINE NUCLEOTIDE-EXCHANGE PROTEIN 1"/>
    <property type="match status" value="1"/>
</dbReference>
<evidence type="ECO:0000313" key="1">
    <source>
        <dbReference type="EMBL" id="MCH98792.1"/>
    </source>
</evidence>
<dbReference type="AlphaFoldDB" id="A0A392NGB9"/>
<organism evidence="1 2">
    <name type="scientific">Trifolium medium</name>
    <dbReference type="NCBI Taxonomy" id="97028"/>
    <lineage>
        <taxon>Eukaryota</taxon>
        <taxon>Viridiplantae</taxon>
        <taxon>Streptophyta</taxon>
        <taxon>Embryophyta</taxon>
        <taxon>Tracheophyta</taxon>
        <taxon>Spermatophyta</taxon>
        <taxon>Magnoliopsida</taxon>
        <taxon>eudicotyledons</taxon>
        <taxon>Gunneridae</taxon>
        <taxon>Pentapetalae</taxon>
        <taxon>rosids</taxon>
        <taxon>fabids</taxon>
        <taxon>Fabales</taxon>
        <taxon>Fabaceae</taxon>
        <taxon>Papilionoideae</taxon>
        <taxon>50 kb inversion clade</taxon>
        <taxon>NPAAA clade</taxon>
        <taxon>Hologalegina</taxon>
        <taxon>IRL clade</taxon>
        <taxon>Trifolieae</taxon>
        <taxon>Trifolium</taxon>
    </lineage>
</organism>
<keyword evidence="2" id="KW-1185">Reference proteome</keyword>
<sequence length="95" mass="10466">SAYHVVTDVAILRFMVEVCWGPMLAAFSVTLDQSDDRVATSQSLQGFRHAVHVTAVMGMQTQRDAFVTSVAKFTYLHCAGDMKQKNVDAVKVNES</sequence>
<proteinExistence type="predicted"/>
<dbReference type="GO" id="GO:0005802">
    <property type="term" value="C:trans-Golgi network"/>
    <property type="evidence" value="ECO:0007669"/>
    <property type="project" value="TreeGrafter"/>
</dbReference>
<dbReference type="EMBL" id="LXQA010038547">
    <property type="protein sequence ID" value="MCH98792.1"/>
    <property type="molecule type" value="Genomic_DNA"/>
</dbReference>
<evidence type="ECO:0000313" key="2">
    <source>
        <dbReference type="Proteomes" id="UP000265520"/>
    </source>
</evidence>
<name>A0A392NGB9_9FABA</name>
<comment type="caution">
    <text evidence="1">The sequence shown here is derived from an EMBL/GenBank/DDBJ whole genome shotgun (WGS) entry which is preliminary data.</text>
</comment>
<reference evidence="1 2" key="1">
    <citation type="journal article" date="2018" name="Front. Plant Sci.">
        <title>Red Clover (Trifolium pratense) and Zigzag Clover (T. medium) - A Picture of Genomic Similarities and Differences.</title>
        <authorList>
            <person name="Dluhosova J."/>
            <person name="Istvanek J."/>
            <person name="Nedelnik J."/>
            <person name="Repkova J."/>
        </authorList>
    </citation>
    <scope>NUCLEOTIDE SEQUENCE [LARGE SCALE GENOMIC DNA]</scope>
    <source>
        <strain evidence="2">cv. 10/8</strain>
        <tissue evidence="1">Leaf</tissue>
    </source>
</reference>
<dbReference type="Proteomes" id="UP000265520">
    <property type="component" value="Unassembled WGS sequence"/>
</dbReference>
<feature type="non-terminal residue" evidence="1">
    <location>
        <position position="1"/>
    </location>
</feature>
<dbReference type="PANTHER" id="PTHR10663">
    <property type="entry name" value="GUANYL-NUCLEOTIDE EXCHANGE FACTOR"/>
    <property type="match status" value="1"/>
</dbReference>